<evidence type="ECO:0000256" key="1">
    <source>
        <dbReference type="SAM" id="MobiDB-lite"/>
    </source>
</evidence>
<evidence type="ECO:0000313" key="3">
    <source>
        <dbReference type="EMBL" id="CAB5294380.1"/>
    </source>
</evidence>
<protein>
    <submittedName>
        <fullName evidence="3">Uncharacterized protein</fullName>
    </submittedName>
</protein>
<accession>A0A916DYL2</accession>
<dbReference type="EMBL" id="CAGKOT010000001">
    <property type="protein sequence ID" value="CAB5294380.1"/>
    <property type="molecule type" value="Genomic_DNA"/>
</dbReference>
<feature type="compositionally biased region" description="Basic and acidic residues" evidence="1">
    <location>
        <begin position="43"/>
        <end position="52"/>
    </location>
</feature>
<dbReference type="Proteomes" id="UP000684084">
    <property type="component" value="Unassembled WGS sequence"/>
</dbReference>
<keyword evidence="2" id="KW-1133">Transmembrane helix</keyword>
<dbReference type="OrthoDB" id="2387621at2759"/>
<keyword evidence="2" id="KW-0472">Membrane</keyword>
<gene>
    <name evidence="3" type="ORF">CHRIB12_LOCUS341</name>
</gene>
<feature type="compositionally biased region" description="Polar residues" evidence="1">
    <location>
        <begin position="24"/>
        <end position="36"/>
    </location>
</feature>
<sequence length="506" mass="58775">MFVNEEEKNKPNLQDLQNNNYINQRYGISSSPTSAEPHSFLSENEKEFHTKNSEQINQNISHDTQNKIKRKAKTISFPIKGEKAKFNFESPELTHRLRAVNTSDKEKSDEKHESKEKVNEEMDFYTKKIHWTWILLALIVCAVLIYMKFRLKEIYVDDKKFVVKFQPFEDFASSTTKLVEDIVQVDLPSSGSVMDGTVSCRRFANIVEDSPAFKETGSSIANLLRAFSAKIMDAGVALEDMYRNGNMLFWILNSEISEMMSKFNSYNRWFGNEDETFFRSRVHRLVKSIEEFSVKVTHARKAIVDAESYRGPAERKVRQGIAEATKFVHHDPDKAQEYILKFRGEGYILEKIGSKANDVLNVMDELKHAENMLNILEKSHEALDLINKILSVYKNKLFYFESQLGKIKKSKVTKKDLDKLEKLVNILKSSQQKFIDKETLEDKEEARIYVIIYLLSVENLIRVRQYGIYNNNSFYESGSAQNRYMYEPLLTITTVGKRSLLLVRSL</sequence>
<feature type="region of interest" description="Disordered" evidence="1">
    <location>
        <begin position="24"/>
        <end position="55"/>
    </location>
</feature>
<feature type="transmembrane region" description="Helical" evidence="2">
    <location>
        <begin position="131"/>
        <end position="149"/>
    </location>
</feature>
<dbReference type="VEuPathDB" id="FungiDB:RhiirFUN_001026"/>
<reference evidence="3" key="1">
    <citation type="submission" date="2020-05" db="EMBL/GenBank/DDBJ databases">
        <authorList>
            <person name="Rincon C."/>
            <person name="Sanders R I."/>
            <person name="Robbins C."/>
            <person name="Chaturvedi A."/>
        </authorList>
    </citation>
    <scope>NUCLEOTIDE SEQUENCE</scope>
    <source>
        <strain evidence="3">CHB12</strain>
    </source>
</reference>
<evidence type="ECO:0000256" key="2">
    <source>
        <dbReference type="SAM" id="Phobius"/>
    </source>
</evidence>
<comment type="caution">
    <text evidence="3">The sequence shown here is derived from an EMBL/GenBank/DDBJ whole genome shotgun (WGS) entry which is preliminary data.</text>
</comment>
<dbReference type="AlphaFoldDB" id="A0A916DYL2"/>
<feature type="region of interest" description="Disordered" evidence="1">
    <location>
        <begin position="97"/>
        <end position="116"/>
    </location>
</feature>
<name>A0A916DYL2_9GLOM</name>
<proteinExistence type="predicted"/>
<keyword evidence="2" id="KW-0812">Transmembrane</keyword>
<organism evidence="3 4">
    <name type="scientific">Rhizophagus irregularis</name>
    <dbReference type="NCBI Taxonomy" id="588596"/>
    <lineage>
        <taxon>Eukaryota</taxon>
        <taxon>Fungi</taxon>
        <taxon>Fungi incertae sedis</taxon>
        <taxon>Mucoromycota</taxon>
        <taxon>Glomeromycotina</taxon>
        <taxon>Glomeromycetes</taxon>
        <taxon>Glomerales</taxon>
        <taxon>Glomeraceae</taxon>
        <taxon>Rhizophagus</taxon>
    </lineage>
</organism>
<feature type="compositionally biased region" description="Basic and acidic residues" evidence="1">
    <location>
        <begin position="103"/>
        <end position="116"/>
    </location>
</feature>
<evidence type="ECO:0000313" key="4">
    <source>
        <dbReference type="Proteomes" id="UP000684084"/>
    </source>
</evidence>